<evidence type="ECO:0000313" key="1">
    <source>
        <dbReference type="EMBL" id="KAH3819474.1"/>
    </source>
</evidence>
<comment type="caution">
    <text evidence="1">The sequence shown here is derived from an EMBL/GenBank/DDBJ whole genome shotgun (WGS) entry which is preliminary data.</text>
</comment>
<protein>
    <submittedName>
        <fullName evidence="1">Uncharacterized protein</fullName>
    </submittedName>
</protein>
<sequence>MFFASTTKSDIPLVKSNEINEYKSAVSEHLRSTQLDYTDVNETHSHIVRCISSAAEKCV</sequence>
<name>A0A9D4GLP4_DREPO</name>
<keyword evidence="2" id="KW-1185">Reference proteome</keyword>
<gene>
    <name evidence="1" type="ORF">DPMN_121211</name>
</gene>
<evidence type="ECO:0000313" key="2">
    <source>
        <dbReference type="Proteomes" id="UP000828390"/>
    </source>
</evidence>
<dbReference type="AlphaFoldDB" id="A0A9D4GLP4"/>
<proteinExistence type="predicted"/>
<dbReference type="Proteomes" id="UP000828390">
    <property type="component" value="Unassembled WGS sequence"/>
</dbReference>
<accession>A0A9D4GLP4</accession>
<reference evidence="1" key="2">
    <citation type="submission" date="2020-11" db="EMBL/GenBank/DDBJ databases">
        <authorList>
            <person name="McCartney M.A."/>
            <person name="Auch B."/>
            <person name="Kono T."/>
            <person name="Mallez S."/>
            <person name="Becker A."/>
            <person name="Gohl D.M."/>
            <person name="Silverstein K.A.T."/>
            <person name="Koren S."/>
            <person name="Bechman K.B."/>
            <person name="Herman A."/>
            <person name="Abrahante J.E."/>
            <person name="Garbe J."/>
        </authorList>
    </citation>
    <scope>NUCLEOTIDE SEQUENCE</scope>
    <source>
        <strain evidence="1">Duluth1</strain>
        <tissue evidence="1">Whole animal</tissue>
    </source>
</reference>
<reference evidence="1" key="1">
    <citation type="journal article" date="2019" name="bioRxiv">
        <title>The Genome of the Zebra Mussel, Dreissena polymorpha: A Resource for Invasive Species Research.</title>
        <authorList>
            <person name="McCartney M.A."/>
            <person name="Auch B."/>
            <person name="Kono T."/>
            <person name="Mallez S."/>
            <person name="Zhang Y."/>
            <person name="Obille A."/>
            <person name="Becker A."/>
            <person name="Abrahante J.E."/>
            <person name="Garbe J."/>
            <person name="Badalamenti J.P."/>
            <person name="Herman A."/>
            <person name="Mangelson H."/>
            <person name="Liachko I."/>
            <person name="Sullivan S."/>
            <person name="Sone E.D."/>
            <person name="Koren S."/>
            <person name="Silverstein K.A.T."/>
            <person name="Beckman K.B."/>
            <person name="Gohl D.M."/>
        </authorList>
    </citation>
    <scope>NUCLEOTIDE SEQUENCE</scope>
    <source>
        <strain evidence="1">Duluth1</strain>
        <tissue evidence="1">Whole animal</tissue>
    </source>
</reference>
<dbReference type="EMBL" id="JAIWYP010000005">
    <property type="protein sequence ID" value="KAH3819474.1"/>
    <property type="molecule type" value="Genomic_DNA"/>
</dbReference>
<organism evidence="1 2">
    <name type="scientific">Dreissena polymorpha</name>
    <name type="common">Zebra mussel</name>
    <name type="synonym">Mytilus polymorpha</name>
    <dbReference type="NCBI Taxonomy" id="45954"/>
    <lineage>
        <taxon>Eukaryota</taxon>
        <taxon>Metazoa</taxon>
        <taxon>Spiralia</taxon>
        <taxon>Lophotrochozoa</taxon>
        <taxon>Mollusca</taxon>
        <taxon>Bivalvia</taxon>
        <taxon>Autobranchia</taxon>
        <taxon>Heteroconchia</taxon>
        <taxon>Euheterodonta</taxon>
        <taxon>Imparidentia</taxon>
        <taxon>Neoheterodontei</taxon>
        <taxon>Myida</taxon>
        <taxon>Dreissenoidea</taxon>
        <taxon>Dreissenidae</taxon>
        <taxon>Dreissena</taxon>
    </lineage>
</organism>